<sequence>MSNQPPEVSAEVEAFWVLARRQARLERLPGYFGPSALASLPPPAWSFGASPAQADELADLVADGVKTATASAAEDYAAEGVPLPEPGTLGIVLDGSGHPRALVTTTAVEVVPFDQVPAEHAHAEGEGDRSLATWRARHEAFFRDDDPHGRGFRPDMPVVLERFRVLHPKPGR</sequence>
<comment type="caution">
    <text evidence="2">The sequence shown here is derived from an EMBL/GenBank/DDBJ whole genome shotgun (WGS) entry which is preliminary data.</text>
</comment>
<dbReference type="EMBL" id="JACMYC010000001">
    <property type="protein sequence ID" value="MBC2959124.1"/>
    <property type="molecule type" value="Genomic_DNA"/>
</dbReference>
<dbReference type="SUPFAM" id="SSF88697">
    <property type="entry name" value="PUA domain-like"/>
    <property type="match status" value="1"/>
</dbReference>
<dbReference type="Proteomes" id="UP000604001">
    <property type="component" value="Unassembled WGS sequence"/>
</dbReference>
<dbReference type="RefSeq" id="WP_186344374.1">
    <property type="nucleotide sequence ID" value="NZ_BMMR01000001.1"/>
</dbReference>
<feature type="domain" description="ASCH" evidence="1">
    <location>
        <begin position="45"/>
        <end position="167"/>
    </location>
</feature>
<dbReference type="InterPro" id="IPR015947">
    <property type="entry name" value="PUA-like_sf"/>
</dbReference>
<dbReference type="InterPro" id="IPR007374">
    <property type="entry name" value="ASCH_domain"/>
</dbReference>
<organism evidence="2 3">
    <name type="scientific">Nocardioides deserti</name>
    <dbReference type="NCBI Taxonomy" id="1588644"/>
    <lineage>
        <taxon>Bacteria</taxon>
        <taxon>Bacillati</taxon>
        <taxon>Actinomycetota</taxon>
        <taxon>Actinomycetes</taxon>
        <taxon>Propionibacteriales</taxon>
        <taxon>Nocardioidaceae</taxon>
        <taxon>Nocardioides</taxon>
    </lineage>
</organism>
<gene>
    <name evidence="2" type="ORF">H7344_02290</name>
</gene>
<protein>
    <submittedName>
        <fullName evidence="2">ASCH domain-containing protein</fullName>
    </submittedName>
</protein>
<proteinExistence type="predicted"/>
<reference evidence="2 3" key="1">
    <citation type="submission" date="2020-08" db="EMBL/GenBank/DDBJ databases">
        <title>novel species in genus Nocardioides.</title>
        <authorList>
            <person name="Zhang G."/>
        </authorList>
    </citation>
    <scope>NUCLEOTIDE SEQUENCE [LARGE SCALE GENOMIC DNA]</scope>
    <source>
        <strain evidence="2 3">SC8A-24</strain>
    </source>
</reference>
<dbReference type="Pfam" id="PF04266">
    <property type="entry name" value="ASCH"/>
    <property type="match status" value="1"/>
</dbReference>
<dbReference type="SMART" id="SM01022">
    <property type="entry name" value="ASCH"/>
    <property type="match status" value="1"/>
</dbReference>
<dbReference type="PANTHER" id="PTHR39203:SF1">
    <property type="entry name" value="CYTOPLASMIC PROTEIN"/>
    <property type="match status" value="1"/>
</dbReference>
<dbReference type="Gene3D" id="3.10.400.10">
    <property type="entry name" value="Sulfate adenylyltransferase"/>
    <property type="match status" value="1"/>
</dbReference>
<keyword evidence="3" id="KW-1185">Reference proteome</keyword>
<evidence type="ECO:0000313" key="2">
    <source>
        <dbReference type="EMBL" id="MBC2959124.1"/>
    </source>
</evidence>
<evidence type="ECO:0000259" key="1">
    <source>
        <dbReference type="SMART" id="SM01022"/>
    </source>
</evidence>
<dbReference type="CDD" id="cd06553">
    <property type="entry name" value="ASCH_Ef3133_like"/>
    <property type="match status" value="1"/>
</dbReference>
<evidence type="ECO:0000313" key="3">
    <source>
        <dbReference type="Proteomes" id="UP000604001"/>
    </source>
</evidence>
<dbReference type="PANTHER" id="PTHR39203">
    <property type="entry name" value="CYTOPLASMIC PROTEIN-RELATED"/>
    <property type="match status" value="1"/>
</dbReference>
<dbReference type="InterPro" id="IPR009326">
    <property type="entry name" value="DUF984"/>
</dbReference>
<accession>A0ABR6U575</accession>
<name>A0ABR6U575_9ACTN</name>